<organism evidence="1 2">
    <name type="scientific">Dreissena polymorpha</name>
    <name type="common">Zebra mussel</name>
    <name type="synonym">Mytilus polymorpha</name>
    <dbReference type="NCBI Taxonomy" id="45954"/>
    <lineage>
        <taxon>Eukaryota</taxon>
        <taxon>Metazoa</taxon>
        <taxon>Spiralia</taxon>
        <taxon>Lophotrochozoa</taxon>
        <taxon>Mollusca</taxon>
        <taxon>Bivalvia</taxon>
        <taxon>Autobranchia</taxon>
        <taxon>Heteroconchia</taxon>
        <taxon>Euheterodonta</taxon>
        <taxon>Imparidentia</taxon>
        <taxon>Neoheterodontei</taxon>
        <taxon>Myida</taxon>
        <taxon>Dreissenoidea</taxon>
        <taxon>Dreissenidae</taxon>
        <taxon>Dreissena</taxon>
    </lineage>
</organism>
<protein>
    <submittedName>
        <fullName evidence="1">Uncharacterized protein</fullName>
    </submittedName>
</protein>
<sequence>MGIKKKWHPKELVAHRLLELCHYSTAKAEQTYFAIRGGKAKRVDALQSLKPRQNFGALLPRFWINIC</sequence>
<gene>
    <name evidence="1" type="ORF">DPMN_065359</name>
</gene>
<accession>A0A9D4CF40</accession>
<name>A0A9D4CF40_DREPO</name>
<proteinExistence type="predicted"/>
<comment type="caution">
    <text evidence="1">The sequence shown here is derived from an EMBL/GenBank/DDBJ whole genome shotgun (WGS) entry which is preliminary data.</text>
</comment>
<evidence type="ECO:0000313" key="1">
    <source>
        <dbReference type="EMBL" id="KAH3722401.1"/>
    </source>
</evidence>
<reference evidence="1" key="1">
    <citation type="journal article" date="2019" name="bioRxiv">
        <title>The Genome of the Zebra Mussel, Dreissena polymorpha: A Resource for Invasive Species Research.</title>
        <authorList>
            <person name="McCartney M.A."/>
            <person name="Auch B."/>
            <person name="Kono T."/>
            <person name="Mallez S."/>
            <person name="Zhang Y."/>
            <person name="Obille A."/>
            <person name="Becker A."/>
            <person name="Abrahante J.E."/>
            <person name="Garbe J."/>
            <person name="Badalamenti J.P."/>
            <person name="Herman A."/>
            <person name="Mangelson H."/>
            <person name="Liachko I."/>
            <person name="Sullivan S."/>
            <person name="Sone E.D."/>
            <person name="Koren S."/>
            <person name="Silverstein K.A.T."/>
            <person name="Beckman K.B."/>
            <person name="Gohl D.M."/>
        </authorList>
    </citation>
    <scope>NUCLEOTIDE SEQUENCE</scope>
    <source>
        <strain evidence="1">Duluth1</strain>
        <tissue evidence="1">Whole animal</tissue>
    </source>
</reference>
<dbReference type="AlphaFoldDB" id="A0A9D4CF40"/>
<keyword evidence="2" id="KW-1185">Reference proteome</keyword>
<dbReference type="Proteomes" id="UP000828390">
    <property type="component" value="Unassembled WGS sequence"/>
</dbReference>
<reference evidence="1" key="2">
    <citation type="submission" date="2020-11" db="EMBL/GenBank/DDBJ databases">
        <authorList>
            <person name="McCartney M.A."/>
            <person name="Auch B."/>
            <person name="Kono T."/>
            <person name="Mallez S."/>
            <person name="Becker A."/>
            <person name="Gohl D.M."/>
            <person name="Silverstein K.A.T."/>
            <person name="Koren S."/>
            <person name="Bechman K.B."/>
            <person name="Herman A."/>
            <person name="Abrahante J.E."/>
            <person name="Garbe J."/>
        </authorList>
    </citation>
    <scope>NUCLEOTIDE SEQUENCE</scope>
    <source>
        <strain evidence="1">Duluth1</strain>
        <tissue evidence="1">Whole animal</tissue>
    </source>
</reference>
<evidence type="ECO:0000313" key="2">
    <source>
        <dbReference type="Proteomes" id="UP000828390"/>
    </source>
</evidence>
<dbReference type="EMBL" id="JAIWYP010000013">
    <property type="protein sequence ID" value="KAH3722401.1"/>
    <property type="molecule type" value="Genomic_DNA"/>
</dbReference>